<comment type="subcellular location">
    <subcellularLocation>
        <location evidence="1">Membrane</location>
        <topology evidence="1">Multi-pass membrane protein</topology>
    </subcellularLocation>
</comment>
<dbReference type="PANTHER" id="PTHR11730">
    <property type="entry name" value="AMMONIUM TRANSPORTER"/>
    <property type="match status" value="1"/>
</dbReference>
<evidence type="ECO:0000313" key="10">
    <source>
        <dbReference type="EMBL" id="JAV48304.1"/>
    </source>
</evidence>
<proteinExistence type="inferred from homology"/>
<dbReference type="Gene3D" id="1.10.3430.10">
    <property type="entry name" value="Ammonium transporter AmtB like domains"/>
    <property type="match status" value="1"/>
</dbReference>
<dbReference type="GO" id="GO:0097272">
    <property type="term" value="P:ammonium homeostasis"/>
    <property type="evidence" value="ECO:0007669"/>
    <property type="project" value="TreeGrafter"/>
</dbReference>
<dbReference type="EMBL" id="GFAH01000085">
    <property type="protein sequence ID" value="JAV48304.1"/>
    <property type="molecule type" value="Transcribed_RNA"/>
</dbReference>
<feature type="domain" description="Ammonium transporter AmtB-like" evidence="9">
    <location>
        <begin position="1"/>
        <end position="390"/>
    </location>
</feature>
<dbReference type="SUPFAM" id="SSF111352">
    <property type="entry name" value="Ammonium transporter"/>
    <property type="match status" value="1"/>
</dbReference>
<evidence type="ECO:0000259" key="9">
    <source>
        <dbReference type="Pfam" id="PF00909"/>
    </source>
</evidence>
<sequence length="459" mass="49830">MQAGFPLVQYGSFRNSSTAYVLLVSFFNTLITCIIYWLVGYAFAFGGGGNKFIGIQLFAGYNTSTSSMAHWFFHFTLSATVVSIVTSSMGERASFVAYVLVTLFLSAIIHPIVVHWCWNRDGWLYINANDSEMKYVDYAGAGVLHICAGTCSMISVAVAGTRATRFDLVTKKSGHIVPLTVIGGFLLIIGLLAIAAGAKGQTGFANGYANNAVASTVLAAAFGGLVSLVGHQIQSSRDCLRRGIKPSALSSFLSFLTGCMAAMVSVSAGCERYHLWAAVIVGIVGSLLSFIIHFLVTFFKREDPLHTIAVNFGSGVWGLIAAPAFRLYGDITDSQYRIHQKEIVWNLAAGSSIIVWAGILSILIFGMLKLLGLYPIEYDIKGSDILRKGQTTMPLPPGTDPYFPTFSHGNPNDRKNMMNRDYDFPLQQKIGTNNRHPEHYGQINAMANAAYVSEIATQL</sequence>
<dbReference type="Pfam" id="PF00909">
    <property type="entry name" value="Ammonium_transp"/>
    <property type="match status" value="1"/>
</dbReference>
<keyword evidence="7" id="KW-0924">Ammonia transport</keyword>
<dbReference type="GO" id="GO:0008519">
    <property type="term" value="F:ammonium channel activity"/>
    <property type="evidence" value="ECO:0007669"/>
    <property type="project" value="InterPro"/>
</dbReference>
<feature type="transmembrane region" description="Helical" evidence="8">
    <location>
        <begin position="176"/>
        <end position="196"/>
    </location>
</feature>
<comment type="similarity">
    <text evidence="2">Belongs to the ammonia transporter channel (TC 1.A.11.2) family.</text>
</comment>
<feature type="transmembrane region" description="Helical" evidence="8">
    <location>
        <begin position="20"/>
        <end position="39"/>
    </location>
</feature>
<keyword evidence="4 8" id="KW-0812">Transmembrane</keyword>
<keyword evidence="6 8" id="KW-0472">Membrane</keyword>
<evidence type="ECO:0000256" key="3">
    <source>
        <dbReference type="ARBA" id="ARBA00022448"/>
    </source>
</evidence>
<evidence type="ECO:0000256" key="4">
    <source>
        <dbReference type="ARBA" id="ARBA00022692"/>
    </source>
</evidence>
<feature type="transmembrane region" description="Helical" evidence="8">
    <location>
        <begin position="308"/>
        <end position="328"/>
    </location>
</feature>
<reference evidence="10" key="1">
    <citation type="submission" date="2016-11" db="EMBL/GenBank/DDBJ databases">
        <title>Venom-gland transcriptomics and venom proteomics of the black-back scorpion (Hadrurus spadix) reveal detectability challenges and an unexplored realm of animal toxin diversity.</title>
        <authorList>
            <person name="Rokyta D.R."/>
            <person name="Ward M.J."/>
        </authorList>
    </citation>
    <scope>NUCLEOTIDE SEQUENCE</scope>
    <source>
        <tissue evidence="10">Venom gland</tissue>
    </source>
</reference>
<protein>
    <submittedName>
        <fullName evidence="10">Ammonium transporter 1</fullName>
    </submittedName>
</protein>
<evidence type="ECO:0000256" key="7">
    <source>
        <dbReference type="ARBA" id="ARBA00023177"/>
    </source>
</evidence>
<dbReference type="GO" id="GO:0005886">
    <property type="term" value="C:plasma membrane"/>
    <property type="evidence" value="ECO:0007669"/>
    <property type="project" value="TreeGrafter"/>
</dbReference>
<keyword evidence="5 8" id="KW-1133">Transmembrane helix</keyword>
<dbReference type="PANTHER" id="PTHR11730:SF6">
    <property type="entry name" value="AMMONIUM TRANSPORTER"/>
    <property type="match status" value="1"/>
</dbReference>
<evidence type="ECO:0000256" key="1">
    <source>
        <dbReference type="ARBA" id="ARBA00004141"/>
    </source>
</evidence>
<feature type="transmembrane region" description="Helical" evidence="8">
    <location>
        <begin position="348"/>
        <end position="371"/>
    </location>
</feature>
<feature type="transmembrane region" description="Helical" evidence="8">
    <location>
        <begin position="208"/>
        <end position="229"/>
    </location>
</feature>
<evidence type="ECO:0000256" key="2">
    <source>
        <dbReference type="ARBA" id="ARBA00005887"/>
    </source>
</evidence>
<feature type="transmembrane region" description="Helical" evidence="8">
    <location>
        <begin position="95"/>
        <end position="118"/>
    </location>
</feature>
<name>A0A1W7RAY5_9SCOR</name>
<feature type="transmembrane region" description="Helical" evidence="8">
    <location>
        <begin position="138"/>
        <end position="164"/>
    </location>
</feature>
<dbReference type="InterPro" id="IPR029020">
    <property type="entry name" value="Ammonium/urea_transptr"/>
</dbReference>
<evidence type="ECO:0000256" key="8">
    <source>
        <dbReference type="SAM" id="Phobius"/>
    </source>
</evidence>
<evidence type="ECO:0000256" key="5">
    <source>
        <dbReference type="ARBA" id="ARBA00022989"/>
    </source>
</evidence>
<feature type="transmembrane region" description="Helical" evidence="8">
    <location>
        <begin position="275"/>
        <end position="296"/>
    </location>
</feature>
<dbReference type="InterPro" id="IPR024041">
    <property type="entry name" value="NH4_transpt_AmtB-like_dom"/>
</dbReference>
<keyword evidence="3" id="KW-0813">Transport</keyword>
<dbReference type="AlphaFoldDB" id="A0A1W7RAY5"/>
<evidence type="ECO:0000256" key="6">
    <source>
        <dbReference type="ARBA" id="ARBA00023136"/>
    </source>
</evidence>
<organism evidence="10">
    <name type="scientific">Hadrurus spadix</name>
    <dbReference type="NCBI Taxonomy" id="141984"/>
    <lineage>
        <taxon>Eukaryota</taxon>
        <taxon>Metazoa</taxon>
        <taxon>Ecdysozoa</taxon>
        <taxon>Arthropoda</taxon>
        <taxon>Chelicerata</taxon>
        <taxon>Arachnida</taxon>
        <taxon>Scorpiones</taxon>
        <taxon>Iurida</taxon>
        <taxon>Iuroidea</taxon>
        <taxon>Hadrurus</taxon>
    </lineage>
</organism>
<feature type="transmembrane region" description="Helical" evidence="8">
    <location>
        <begin position="249"/>
        <end position="269"/>
    </location>
</feature>
<accession>A0A1W7RAY5</accession>